<protein>
    <recommendedName>
        <fullName evidence="3">Tetratricopeptide repeat protein</fullName>
    </recommendedName>
</protein>
<dbReference type="Gene3D" id="1.25.40.10">
    <property type="entry name" value="Tetratricopeptide repeat domain"/>
    <property type="match status" value="1"/>
</dbReference>
<dbReference type="AlphaFoldDB" id="A0A4V2EU55"/>
<keyword evidence="2" id="KW-1185">Reference proteome</keyword>
<organism evidence="1 2">
    <name type="scientific">Herbihabitans rhizosphaerae</name>
    <dbReference type="NCBI Taxonomy" id="1872711"/>
    <lineage>
        <taxon>Bacteria</taxon>
        <taxon>Bacillati</taxon>
        <taxon>Actinomycetota</taxon>
        <taxon>Actinomycetes</taxon>
        <taxon>Pseudonocardiales</taxon>
        <taxon>Pseudonocardiaceae</taxon>
        <taxon>Herbihabitans</taxon>
    </lineage>
</organism>
<name>A0A4V2EU55_9PSEU</name>
<dbReference type="InterPro" id="IPR011990">
    <property type="entry name" value="TPR-like_helical_dom_sf"/>
</dbReference>
<dbReference type="EMBL" id="SGWQ01000002">
    <property type="protein sequence ID" value="RZS43393.1"/>
    <property type="molecule type" value="Genomic_DNA"/>
</dbReference>
<dbReference type="Proteomes" id="UP000294257">
    <property type="component" value="Unassembled WGS sequence"/>
</dbReference>
<accession>A0A4V2EU55</accession>
<evidence type="ECO:0008006" key="3">
    <source>
        <dbReference type="Google" id="ProtNLM"/>
    </source>
</evidence>
<comment type="caution">
    <text evidence="1">The sequence shown here is derived from an EMBL/GenBank/DDBJ whole genome shotgun (WGS) entry which is preliminary data.</text>
</comment>
<reference evidence="1 2" key="1">
    <citation type="submission" date="2019-02" db="EMBL/GenBank/DDBJ databases">
        <title>Genomic Encyclopedia of Type Strains, Phase IV (KMG-IV): sequencing the most valuable type-strain genomes for metagenomic binning, comparative biology and taxonomic classification.</title>
        <authorList>
            <person name="Goeker M."/>
        </authorList>
    </citation>
    <scope>NUCLEOTIDE SEQUENCE [LARGE SCALE GENOMIC DNA]</scope>
    <source>
        <strain evidence="1 2">DSM 101727</strain>
    </source>
</reference>
<dbReference type="OrthoDB" id="3885120at2"/>
<evidence type="ECO:0000313" key="1">
    <source>
        <dbReference type="EMBL" id="RZS43393.1"/>
    </source>
</evidence>
<sequence length="63" mass="7397">MRRVLTDDHPDLLDYRFNLAHLTEIAGHRDESAALFEALLPDCERVLGTRHSRTREVRERLGR</sequence>
<evidence type="ECO:0000313" key="2">
    <source>
        <dbReference type="Proteomes" id="UP000294257"/>
    </source>
</evidence>
<dbReference type="RefSeq" id="WP_130343245.1">
    <property type="nucleotide sequence ID" value="NZ_SGWQ01000002.1"/>
</dbReference>
<gene>
    <name evidence="1" type="ORF">EV193_102372</name>
</gene>
<proteinExistence type="predicted"/>